<feature type="transmembrane region" description="Helical" evidence="1">
    <location>
        <begin position="277"/>
        <end position="297"/>
    </location>
</feature>
<keyword evidence="1" id="KW-0812">Transmembrane</keyword>
<dbReference type="AlphaFoldDB" id="A0A0G1FAQ1"/>
<protein>
    <submittedName>
        <fullName evidence="3">Uncharacterized protein</fullName>
    </submittedName>
</protein>
<comment type="caution">
    <text evidence="3">The sequence shown here is derived from an EMBL/GenBank/DDBJ whole genome shotgun (WGS) entry which is preliminary data.</text>
</comment>
<feature type="transmembrane region" description="Helical" evidence="1">
    <location>
        <begin position="240"/>
        <end position="265"/>
    </location>
</feature>
<dbReference type="Proteomes" id="UP000034543">
    <property type="component" value="Unassembled WGS sequence"/>
</dbReference>
<gene>
    <name evidence="3" type="ORF">UV59_C0029G0010</name>
</gene>
<dbReference type="EMBL" id="LCFB01000029">
    <property type="protein sequence ID" value="KKS83938.1"/>
    <property type="molecule type" value="Genomic_DNA"/>
</dbReference>
<proteinExistence type="predicted"/>
<evidence type="ECO:0000313" key="4">
    <source>
        <dbReference type="Proteomes" id="UP000034543"/>
    </source>
</evidence>
<evidence type="ECO:0000256" key="1">
    <source>
        <dbReference type="SAM" id="Phobius"/>
    </source>
</evidence>
<accession>A0A0G1FAQ1</accession>
<sequence>MKKIVLAFFLLVSVLSIVFPKNAQAQTFYCEWNGAVAGVLGSCTAVASCGANAIAEFPDGKTCEWFTTKFECNLHNSSAPQTCIAQPYCNPSRCPAGCTQNTLEGGDCINYCIPGTRACGSNNTILECTPDGSSFNTVENCAASGQICNQTSKTCITPPYCLAFSAGDPSCFTDCLNCGQTQSQCATACQSTGSIPTGSGTANIINLDTLIASIGLNNECLADASGVIRLGSIISCLLPYVYAFAGVGLLLFLMAAGFSYLTSAGDAKKAEAAKGKLTAAVIGFIIIVVAFWVTQIVNTVFKLGSGV</sequence>
<keyword evidence="1" id="KW-0472">Membrane</keyword>
<keyword evidence="1" id="KW-1133">Transmembrane helix</keyword>
<evidence type="ECO:0000313" key="3">
    <source>
        <dbReference type="EMBL" id="KKS83938.1"/>
    </source>
</evidence>
<evidence type="ECO:0000256" key="2">
    <source>
        <dbReference type="SAM" id="SignalP"/>
    </source>
</evidence>
<name>A0A0G1FAQ1_9BACT</name>
<organism evidence="3 4">
    <name type="scientific">Candidatus Gottesmanbacteria bacterium GW2011_GWA1_43_11</name>
    <dbReference type="NCBI Taxonomy" id="1618436"/>
    <lineage>
        <taxon>Bacteria</taxon>
        <taxon>Candidatus Gottesmaniibacteriota</taxon>
    </lineage>
</organism>
<feature type="signal peptide" evidence="2">
    <location>
        <begin position="1"/>
        <end position="25"/>
    </location>
</feature>
<feature type="chain" id="PRO_5002536984" evidence="2">
    <location>
        <begin position="26"/>
        <end position="307"/>
    </location>
</feature>
<keyword evidence="2" id="KW-0732">Signal</keyword>
<dbReference type="STRING" id="1618436.UV59_C0029G0010"/>
<reference evidence="3 4" key="1">
    <citation type="journal article" date="2015" name="Nature">
        <title>rRNA introns, odd ribosomes, and small enigmatic genomes across a large radiation of phyla.</title>
        <authorList>
            <person name="Brown C.T."/>
            <person name="Hug L.A."/>
            <person name="Thomas B.C."/>
            <person name="Sharon I."/>
            <person name="Castelle C.J."/>
            <person name="Singh A."/>
            <person name="Wilkins M.J."/>
            <person name="Williams K.H."/>
            <person name="Banfield J.F."/>
        </authorList>
    </citation>
    <scope>NUCLEOTIDE SEQUENCE [LARGE SCALE GENOMIC DNA]</scope>
</reference>